<keyword evidence="4" id="KW-0479">Metal-binding</keyword>
<evidence type="ECO:0000256" key="4">
    <source>
        <dbReference type="ARBA" id="ARBA00022723"/>
    </source>
</evidence>
<dbReference type="EC" id="2.3.1.234" evidence="1"/>
<evidence type="ECO:0000256" key="5">
    <source>
        <dbReference type="ARBA" id="ARBA00023004"/>
    </source>
</evidence>
<dbReference type="PANTHER" id="PTHR11735">
    <property type="entry name" value="TRNA N6-ADENOSINE THREONYLCARBAMOYLTRANSFERASE"/>
    <property type="match status" value="1"/>
</dbReference>
<dbReference type="InterPro" id="IPR017861">
    <property type="entry name" value="KAE1/TsaD"/>
</dbReference>
<feature type="domain" description="Gcp-like" evidence="8">
    <location>
        <begin position="47"/>
        <end position="194"/>
    </location>
</feature>
<keyword evidence="6" id="KW-0012">Acyltransferase</keyword>
<evidence type="ECO:0000256" key="1">
    <source>
        <dbReference type="ARBA" id="ARBA00012156"/>
    </source>
</evidence>
<gene>
    <name evidence="9" type="ORF">FHS82_003374</name>
</gene>
<dbReference type="Proteomes" id="UP001429580">
    <property type="component" value="Unassembled WGS sequence"/>
</dbReference>
<keyword evidence="3" id="KW-0819">tRNA processing</keyword>
<dbReference type="Pfam" id="PF00814">
    <property type="entry name" value="TsaD"/>
    <property type="match status" value="1"/>
</dbReference>
<dbReference type="NCBIfam" id="TIGR03725">
    <property type="entry name" value="T6A_YeaZ"/>
    <property type="match status" value="1"/>
</dbReference>
<dbReference type="RefSeq" id="WP_166954936.1">
    <property type="nucleotide sequence ID" value="NZ_JAASQI010000009.1"/>
</dbReference>
<proteinExistence type="predicted"/>
<evidence type="ECO:0000256" key="3">
    <source>
        <dbReference type="ARBA" id="ARBA00022694"/>
    </source>
</evidence>
<evidence type="ECO:0000259" key="8">
    <source>
        <dbReference type="Pfam" id="PF00814"/>
    </source>
</evidence>
<organism evidence="9 10">
    <name type="scientific">Pseudochelatococcus lubricantis</name>
    <dbReference type="NCBI Taxonomy" id="1538102"/>
    <lineage>
        <taxon>Bacteria</taxon>
        <taxon>Pseudomonadati</taxon>
        <taxon>Pseudomonadota</taxon>
        <taxon>Alphaproteobacteria</taxon>
        <taxon>Hyphomicrobiales</taxon>
        <taxon>Chelatococcaceae</taxon>
        <taxon>Pseudochelatococcus</taxon>
    </lineage>
</organism>
<keyword evidence="10" id="KW-1185">Reference proteome</keyword>
<keyword evidence="2" id="KW-0808">Transferase</keyword>
<name>A0ABX0V2S5_9HYPH</name>
<comment type="catalytic activity">
    <reaction evidence="7">
        <text>L-threonylcarbamoyladenylate + adenosine(37) in tRNA = N(6)-L-threonylcarbamoyladenosine(37) in tRNA + AMP + H(+)</text>
        <dbReference type="Rhea" id="RHEA:37059"/>
        <dbReference type="Rhea" id="RHEA-COMP:10162"/>
        <dbReference type="Rhea" id="RHEA-COMP:10163"/>
        <dbReference type="ChEBI" id="CHEBI:15378"/>
        <dbReference type="ChEBI" id="CHEBI:73682"/>
        <dbReference type="ChEBI" id="CHEBI:74411"/>
        <dbReference type="ChEBI" id="CHEBI:74418"/>
        <dbReference type="ChEBI" id="CHEBI:456215"/>
        <dbReference type="EC" id="2.3.1.234"/>
    </reaction>
</comment>
<keyword evidence="5" id="KW-0408">Iron</keyword>
<dbReference type="Gene3D" id="3.30.420.40">
    <property type="match status" value="1"/>
</dbReference>
<evidence type="ECO:0000256" key="7">
    <source>
        <dbReference type="ARBA" id="ARBA00048117"/>
    </source>
</evidence>
<evidence type="ECO:0000256" key="2">
    <source>
        <dbReference type="ARBA" id="ARBA00022679"/>
    </source>
</evidence>
<dbReference type="SUPFAM" id="SSF53067">
    <property type="entry name" value="Actin-like ATPase domain"/>
    <property type="match status" value="1"/>
</dbReference>
<dbReference type="InterPro" id="IPR000905">
    <property type="entry name" value="Gcp-like_dom"/>
</dbReference>
<accession>A0ABX0V2S5</accession>
<dbReference type="PRINTS" id="PR00789">
    <property type="entry name" value="OSIALOPTASE"/>
</dbReference>
<dbReference type="InterPro" id="IPR022496">
    <property type="entry name" value="T6A_TsaB"/>
</dbReference>
<evidence type="ECO:0000256" key="6">
    <source>
        <dbReference type="ARBA" id="ARBA00023315"/>
    </source>
</evidence>
<protein>
    <recommendedName>
        <fullName evidence="1">N(6)-L-threonylcarbamoyladenine synthase</fullName>
        <ecNumber evidence="1">2.3.1.234</ecNumber>
    </recommendedName>
</protein>
<dbReference type="InterPro" id="IPR043129">
    <property type="entry name" value="ATPase_NBD"/>
</dbReference>
<dbReference type="EMBL" id="JAASQI010000009">
    <property type="protein sequence ID" value="NIJ59516.1"/>
    <property type="molecule type" value="Genomic_DNA"/>
</dbReference>
<reference evidence="9 10" key="1">
    <citation type="submission" date="2020-03" db="EMBL/GenBank/DDBJ databases">
        <title>Genomic Encyclopedia of Type Strains, Phase IV (KMG-IV): sequencing the most valuable type-strain genomes for metagenomic binning, comparative biology and taxonomic classification.</title>
        <authorList>
            <person name="Goeker M."/>
        </authorList>
    </citation>
    <scope>NUCLEOTIDE SEQUENCE [LARGE SCALE GENOMIC DNA]</scope>
    <source>
        <strain evidence="9 10">DSM 103870</strain>
    </source>
</reference>
<evidence type="ECO:0000313" key="9">
    <source>
        <dbReference type="EMBL" id="NIJ59516.1"/>
    </source>
</evidence>
<comment type="caution">
    <text evidence="9">The sequence shown here is derived from an EMBL/GenBank/DDBJ whole genome shotgun (WGS) entry which is preliminary data.</text>
</comment>
<dbReference type="PANTHER" id="PTHR11735:SF11">
    <property type="entry name" value="TRNA THREONYLCARBAMOYLADENOSINE BIOSYNTHESIS PROTEIN TSAB"/>
    <property type="match status" value="1"/>
</dbReference>
<evidence type="ECO:0000313" key="10">
    <source>
        <dbReference type="Proteomes" id="UP001429580"/>
    </source>
</evidence>
<sequence length="250" mass="25467">MRILAIDTALGACAACVIDTQAPPADDASTTDPFSRDVLAIESLLIDRGHAEALLPLVERVVARSVAPQGGTAQEGFAALDRVAVTIGPGSFTGLRVGIAAARAIGLAANIPAVGVSTLAACLAPLVLTADPRQPVLAAAIDARHGAIYFQASVPGGRVIVPARHISIREAARLLGTGAVTLAGPAAELLAAEAKAVGLDTRVADSAPAPDIRWVARLGMAADARTSLPQPLYLRGADAKPQDKARLPRQ</sequence>